<dbReference type="SMART" id="SM00028">
    <property type="entry name" value="TPR"/>
    <property type="match status" value="4"/>
</dbReference>
<dbReference type="SUPFAM" id="SSF48452">
    <property type="entry name" value="TPR-like"/>
    <property type="match status" value="1"/>
</dbReference>
<organism evidence="3 4">
    <name type="scientific">Candidatus Avisuccinivibrio stercorigallinarum</name>
    <dbReference type="NCBI Taxonomy" id="2840704"/>
    <lineage>
        <taxon>Bacteria</taxon>
        <taxon>Pseudomonadati</taxon>
        <taxon>Pseudomonadota</taxon>
        <taxon>Gammaproteobacteria</taxon>
        <taxon>Aeromonadales</taxon>
        <taxon>Succinivibrionaceae</taxon>
        <taxon>Succinivibrionaceae incertae sedis</taxon>
        <taxon>Candidatus Avisuccinivibrio</taxon>
    </lineage>
</organism>
<comment type="caution">
    <text evidence="3">The sequence shown here is derived from an EMBL/GenBank/DDBJ whole genome shotgun (WGS) entry which is preliminary data.</text>
</comment>
<accession>A0A9D9DAD8</accession>
<sequence length="326" mass="37530">MFKDKAGVLTKSLAFIVSTAVLAGCASNREDVQGEALLRADFSVPPSEIVLTMPVMAAVERDQMLIVQLSELLDTRAVTAGDRAELFYELGVIYDRLGLEGSARTMFMNALVEKPDFAPAYNFLAIYLASAERFSDAFEAFDAALELDPSNSYTYFARAIALYYSKRAETALPDIERFYQADKNDPYRILWYYLIECQTAGYDTALLHLKERYVKADKKEDYFGYHIIDYITGLIDRSALMAMVRDPQVPMYLKIERACEVYFYLGKEAQRQGNIKLAFDYFHLAERTDKYDFLEYRYALFEIRRMARDYGLASYRDRNPLREAGF</sequence>
<reference evidence="3" key="2">
    <citation type="journal article" date="2021" name="PeerJ">
        <title>Extensive microbial diversity within the chicken gut microbiome revealed by metagenomics and culture.</title>
        <authorList>
            <person name="Gilroy R."/>
            <person name="Ravi A."/>
            <person name="Getino M."/>
            <person name="Pursley I."/>
            <person name="Horton D.L."/>
            <person name="Alikhan N.F."/>
            <person name="Baker D."/>
            <person name="Gharbi K."/>
            <person name="Hall N."/>
            <person name="Watson M."/>
            <person name="Adriaenssens E.M."/>
            <person name="Foster-Nyarko E."/>
            <person name="Jarju S."/>
            <person name="Secka A."/>
            <person name="Antonio M."/>
            <person name="Oren A."/>
            <person name="Chaudhuri R.R."/>
            <person name="La Ragione R."/>
            <person name="Hildebrand F."/>
            <person name="Pallen M.J."/>
        </authorList>
    </citation>
    <scope>NUCLEOTIDE SEQUENCE</scope>
    <source>
        <strain evidence="3">17213</strain>
    </source>
</reference>
<evidence type="ECO:0000256" key="2">
    <source>
        <dbReference type="SAM" id="SignalP"/>
    </source>
</evidence>
<dbReference type="PROSITE" id="PS51257">
    <property type="entry name" value="PROKAR_LIPOPROTEIN"/>
    <property type="match status" value="1"/>
</dbReference>
<reference evidence="3" key="1">
    <citation type="submission" date="2020-10" db="EMBL/GenBank/DDBJ databases">
        <authorList>
            <person name="Gilroy R."/>
        </authorList>
    </citation>
    <scope>NUCLEOTIDE SEQUENCE</scope>
    <source>
        <strain evidence="3">17213</strain>
    </source>
</reference>
<keyword evidence="3" id="KW-0449">Lipoprotein</keyword>
<dbReference type="Gene3D" id="1.25.40.10">
    <property type="entry name" value="Tetratricopeptide repeat domain"/>
    <property type="match status" value="1"/>
</dbReference>
<proteinExistence type="predicted"/>
<name>A0A9D9DAD8_9GAMM</name>
<dbReference type="Proteomes" id="UP000823631">
    <property type="component" value="Unassembled WGS sequence"/>
</dbReference>
<dbReference type="InterPro" id="IPR019734">
    <property type="entry name" value="TPR_rpt"/>
</dbReference>
<feature type="repeat" description="TPR" evidence="1">
    <location>
        <begin position="118"/>
        <end position="151"/>
    </location>
</feature>
<protein>
    <submittedName>
        <fullName evidence="3">Lipoprotein NlpI</fullName>
    </submittedName>
</protein>
<evidence type="ECO:0000313" key="4">
    <source>
        <dbReference type="Proteomes" id="UP000823631"/>
    </source>
</evidence>
<dbReference type="AlphaFoldDB" id="A0A9D9DAD8"/>
<gene>
    <name evidence="3" type="ORF">IAB19_00130</name>
</gene>
<evidence type="ECO:0000313" key="3">
    <source>
        <dbReference type="EMBL" id="MBO8414777.1"/>
    </source>
</evidence>
<feature type="chain" id="PRO_5039291648" evidence="2">
    <location>
        <begin position="24"/>
        <end position="326"/>
    </location>
</feature>
<dbReference type="NCBIfam" id="NF008391">
    <property type="entry name" value="PRK11189.1"/>
    <property type="match status" value="1"/>
</dbReference>
<keyword evidence="1" id="KW-0802">TPR repeat</keyword>
<dbReference type="EMBL" id="JADINH010000003">
    <property type="protein sequence ID" value="MBO8414777.1"/>
    <property type="molecule type" value="Genomic_DNA"/>
</dbReference>
<dbReference type="PROSITE" id="PS50005">
    <property type="entry name" value="TPR"/>
    <property type="match status" value="1"/>
</dbReference>
<keyword evidence="2" id="KW-0732">Signal</keyword>
<dbReference type="InterPro" id="IPR011990">
    <property type="entry name" value="TPR-like_helical_dom_sf"/>
</dbReference>
<feature type="signal peptide" evidence="2">
    <location>
        <begin position="1"/>
        <end position="23"/>
    </location>
</feature>
<evidence type="ECO:0000256" key="1">
    <source>
        <dbReference type="PROSITE-ProRule" id="PRU00339"/>
    </source>
</evidence>